<evidence type="ECO:0000256" key="6">
    <source>
        <dbReference type="ARBA" id="ARBA00023098"/>
    </source>
</evidence>
<evidence type="ECO:0000256" key="4">
    <source>
        <dbReference type="ARBA" id="ARBA00022801"/>
    </source>
</evidence>
<evidence type="ECO:0000256" key="3">
    <source>
        <dbReference type="ARBA" id="ARBA00022729"/>
    </source>
</evidence>
<keyword evidence="3" id="KW-0732">Signal</keyword>
<keyword evidence="12" id="KW-1185">Reference proteome</keyword>
<dbReference type="Gene3D" id="3.40.1090.10">
    <property type="entry name" value="Cytosolic phospholipase A2 catalytic domain"/>
    <property type="match status" value="1"/>
</dbReference>
<dbReference type="OrthoDB" id="4084751at2759"/>
<dbReference type="PANTHER" id="PTHR10728:SF33">
    <property type="entry name" value="LYSOPHOSPHOLIPASE 1-RELATED"/>
    <property type="match status" value="1"/>
</dbReference>
<dbReference type="SMART" id="SM00022">
    <property type="entry name" value="PLAc"/>
    <property type="match status" value="1"/>
</dbReference>
<dbReference type="GO" id="GO:0004622">
    <property type="term" value="F:phosphatidylcholine lysophospholipase activity"/>
    <property type="evidence" value="ECO:0007669"/>
    <property type="project" value="UniProtKB-EC"/>
</dbReference>
<keyword evidence="4 8" id="KW-0378">Hydrolase</keyword>
<evidence type="ECO:0000259" key="10">
    <source>
        <dbReference type="PROSITE" id="PS51210"/>
    </source>
</evidence>
<dbReference type="EMBL" id="JAAMPI010001476">
    <property type="protein sequence ID" value="KAF4625054.1"/>
    <property type="molecule type" value="Genomic_DNA"/>
</dbReference>
<accession>A0A8H4R7H7</accession>
<feature type="domain" description="PLA2c" evidence="10">
    <location>
        <begin position="1"/>
        <end position="389"/>
    </location>
</feature>
<dbReference type="AlphaFoldDB" id="A0A8H4R7H7"/>
<evidence type="ECO:0000256" key="7">
    <source>
        <dbReference type="ARBA" id="ARBA00023180"/>
    </source>
</evidence>
<dbReference type="Proteomes" id="UP000566819">
    <property type="component" value="Unassembled WGS sequence"/>
</dbReference>
<organism evidence="11 12">
    <name type="scientific">Cudoniella acicularis</name>
    <dbReference type="NCBI Taxonomy" id="354080"/>
    <lineage>
        <taxon>Eukaryota</taxon>
        <taxon>Fungi</taxon>
        <taxon>Dikarya</taxon>
        <taxon>Ascomycota</taxon>
        <taxon>Pezizomycotina</taxon>
        <taxon>Leotiomycetes</taxon>
        <taxon>Helotiales</taxon>
        <taxon>Tricladiaceae</taxon>
        <taxon>Cudoniella</taxon>
    </lineage>
</organism>
<keyword evidence="7" id="KW-0325">Glycoprotein</keyword>
<evidence type="ECO:0000256" key="9">
    <source>
        <dbReference type="RuleBase" id="RU362103"/>
    </source>
</evidence>
<evidence type="ECO:0000256" key="5">
    <source>
        <dbReference type="ARBA" id="ARBA00022963"/>
    </source>
</evidence>
<comment type="caution">
    <text evidence="11">The sequence shown here is derived from an EMBL/GenBank/DDBJ whole genome shotgun (WGS) entry which is preliminary data.</text>
</comment>
<gene>
    <name evidence="11" type="ORF">G7Y89_g13113</name>
</gene>
<evidence type="ECO:0000256" key="2">
    <source>
        <dbReference type="ARBA" id="ARBA00013274"/>
    </source>
</evidence>
<evidence type="ECO:0000313" key="11">
    <source>
        <dbReference type="EMBL" id="KAF4625054.1"/>
    </source>
</evidence>
<dbReference type="GO" id="GO:0004623">
    <property type="term" value="F:phospholipase A2 activity"/>
    <property type="evidence" value="ECO:0007669"/>
    <property type="project" value="TreeGrafter"/>
</dbReference>
<keyword evidence="6 8" id="KW-0443">Lipid metabolism</keyword>
<name>A0A8H4R7H7_9HELO</name>
<dbReference type="PANTHER" id="PTHR10728">
    <property type="entry name" value="CYTOSOLIC PHOSPHOLIPASE A2"/>
    <property type="match status" value="1"/>
</dbReference>
<dbReference type="InterPro" id="IPR002642">
    <property type="entry name" value="LysoPLipase_cat_dom"/>
</dbReference>
<protein>
    <recommendedName>
        <fullName evidence="2 9">Lysophospholipase</fullName>
        <ecNumber evidence="2 9">3.1.1.5</ecNumber>
    </recommendedName>
</protein>
<reference evidence="11 12" key="1">
    <citation type="submission" date="2020-03" db="EMBL/GenBank/DDBJ databases">
        <title>Draft Genome Sequence of Cudoniella acicularis.</title>
        <authorList>
            <person name="Buettner E."/>
            <person name="Kellner H."/>
        </authorList>
    </citation>
    <scope>NUCLEOTIDE SEQUENCE [LARGE SCALE GENOMIC DNA]</scope>
    <source>
        <strain evidence="11 12">DSM 108380</strain>
    </source>
</reference>
<evidence type="ECO:0000256" key="8">
    <source>
        <dbReference type="PROSITE-ProRule" id="PRU00555"/>
    </source>
</evidence>
<evidence type="ECO:0000256" key="1">
    <source>
        <dbReference type="ARBA" id="ARBA00008780"/>
    </source>
</evidence>
<dbReference type="GO" id="GO:0046475">
    <property type="term" value="P:glycerophospholipid catabolic process"/>
    <property type="evidence" value="ECO:0007669"/>
    <property type="project" value="TreeGrafter"/>
</dbReference>
<evidence type="ECO:0000313" key="12">
    <source>
        <dbReference type="Proteomes" id="UP000566819"/>
    </source>
</evidence>
<dbReference type="PROSITE" id="PS51210">
    <property type="entry name" value="PLA2C"/>
    <property type="match status" value="1"/>
</dbReference>
<dbReference type="SUPFAM" id="SSF52151">
    <property type="entry name" value="FabD/lysophospholipase-like"/>
    <property type="match status" value="1"/>
</dbReference>
<dbReference type="Pfam" id="PF01735">
    <property type="entry name" value="PLA2_B"/>
    <property type="match status" value="1"/>
</dbReference>
<comment type="catalytic activity">
    <reaction evidence="9">
        <text>a 1-acyl-sn-glycero-3-phosphocholine + H2O = sn-glycerol 3-phosphocholine + a fatty acid + H(+)</text>
        <dbReference type="Rhea" id="RHEA:15177"/>
        <dbReference type="ChEBI" id="CHEBI:15377"/>
        <dbReference type="ChEBI" id="CHEBI:15378"/>
        <dbReference type="ChEBI" id="CHEBI:16870"/>
        <dbReference type="ChEBI" id="CHEBI:28868"/>
        <dbReference type="ChEBI" id="CHEBI:58168"/>
        <dbReference type="EC" id="3.1.1.5"/>
    </reaction>
</comment>
<dbReference type="EC" id="3.1.1.5" evidence="2 9"/>
<dbReference type="InterPro" id="IPR016035">
    <property type="entry name" value="Acyl_Trfase/lysoPLipase"/>
</dbReference>
<sequence length="389" mass="42357">MAHDVFSDKQIAAKHQAGFNISVADYLGRIFGYEFIPGPVGGLGITFSSAINQTKFIDHETPFPIIQYNEIDTFDPVFFDLQFPTGNATIYDITPFEFGAWSGSIGAFTPTEWLGTSLSGGVPVNESACVRGFDRAGFLIGTSADTFDAWYIQALSNGTEAQFAKRSSGAGNRIDGTDRSAKRQSAAMDELLQIIPESFSKVFGLNITSSSYAVFPNPFANLSSTSSVVNHSKDLRLVDGSESGQAIPLWGLIQPARGLEFIIAWDDNEDAAPYQWNNGTNLYNSYLAANASKISFLIVLPAVTFVNKNFTHKPVFFGCDPLLTTTRDANGPIILYFADASYSAYTNYSYSQSNRSNRTLDPDWPVCLGCAAIDRSLSKGLGRMNEVVP</sequence>
<keyword evidence="5 8" id="KW-0442">Lipid degradation</keyword>
<dbReference type="GO" id="GO:0005829">
    <property type="term" value="C:cytosol"/>
    <property type="evidence" value="ECO:0007669"/>
    <property type="project" value="TreeGrafter"/>
</dbReference>
<comment type="similarity">
    <text evidence="1 9">Belongs to the lysophospholipase family.</text>
</comment>
<proteinExistence type="inferred from homology"/>